<sequence>MKSCALLISHYEAQHLPSDLAKAEERDKSNGKSDEELYVEIFVILAEITFLAYKISKSIHDRCSNRDDPEISGQLIVDAMDFIRQHTPSFGFMPDGQALFNVSKRDEHYASLYHGKPRDENFKVFEKAIYMQTG</sequence>
<proteinExistence type="predicted"/>
<name>A0ABR4B4K3_9LECA</name>
<comment type="caution">
    <text evidence="1">The sequence shown here is derived from an EMBL/GenBank/DDBJ whole genome shotgun (WGS) entry which is preliminary data.</text>
</comment>
<accession>A0ABR4B4K3</accession>
<keyword evidence="2" id="KW-1185">Reference proteome</keyword>
<reference evidence="1 2" key="1">
    <citation type="submission" date="2024-09" db="EMBL/GenBank/DDBJ databases">
        <title>Rethinking Asexuality: The Enigmatic Case of Functional Sexual Genes in Lepraria (Stereocaulaceae).</title>
        <authorList>
            <person name="Doellman M."/>
            <person name="Sun Y."/>
            <person name="Barcenas-Pena A."/>
            <person name="Lumbsch H.T."/>
            <person name="Grewe F."/>
        </authorList>
    </citation>
    <scope>NUCLEOTIDE SEQUENCE [LARGE SCALE GENOMIC DNA]</scope>
    <source>
        <strain evidence="1 2">Grewe 0041</strain>
    </source>
</reference>
<organism evidence="1 2">
    <name type="scientific">Lepraria finkii</name>
    <dbReference type="NCBI Taxonomy" id="1340010"/>
    <lineage>
        <taxon>Eukaryota</taxon>
        <taxon>Fungi</taxon>
        <taxon>Dikarya</taxon>
        <taxon>Ascomycota</taxon>
        <taxon>Pezizomycotina</taxon>
        <taxon>Lecanoromycetes</taxon>
        <taxon>OSLEUM clade</taxon>
        <taxon>Lecanoromycetidae</taxon>
        <taxon>Lecanorales</taxon>
        <taxon>Lecanorineae</taxon>
        <taxon>Stereocaulaceae</taxon>
        <taxon>Lepraria</taxon>
    </lineage>
</organism>
<dbReference type="EMBL" id="JBHFEH010000028">
    <property type="protein sequence ID" value="KAL2052247.1"/>
    <property type="molecule type" value="Genomic_DNA"/>
</dbReference>
<protein>
    <submittedName>
        <fullName evidence="1">Uncharacterized protein</fullName>
    </submittedName>
</protein>
<gene>
    <name evidence="1" type="ORF">ABVK25_007406</name>
</gene>
<evidence type="ECO:0000313" key="1">
    <source>
        <dbReference type="EMBL" id="KAL2052247.1"/>
    </source>
</evidence>
<dbReference type="Proteomes" id="UP001590951">
    <property type="component" value="Unassembled WGS sequence"/>
</dbReference>
<evidence type="ECO:0000313" key="2">
    <source>
        <dbReference type="Proteomes" id="UP001590951"/>
    </source>
</evidence>